<feature type="domain" description="Response regulatory" evidence="7">
    <location>
        <begin position="4"/>
        <end position="120"/>
    </location>
</feature>
<dbReference type="InterPro" id="IPR016032">
    <property type="entry name" value="Sig_transdc_resp-reg_C-effctor"/>
</dbReference>
<dbReference type="Pfam" id="PF00072">
    <property type="entry name" value="Response_reg"/>
    <property type="match status" value="1"/>
</dbReference>
<dbReference type="InterPro" id="IPR058245">
    <property type="entry name" value="NreC/VraR/RcsB-like_REC"/>
</dbReference>
<dbReference type="AlphaFoldDB" id="A0A518GIW6"/>
<name>A0A518GIW6_9PLAN</name>
<feature type="modified residue" description="4-aspartylphosphate" evidence="5">
    <location>
        <position position="55"/>
    </location>
</feature>
<dbReference type="PANTHER" id="PTHR43214:SF41">
    <property type="entry name" value="NITRATE_NITRITE RESPONSE REGULATOR PROTEIN NARP"/>
    <property type="match status" value="1"/>
</dbReference>
<evidence type="ECO:0000259" key="6">
    <source>
        <dbReference type="PROSITE" id="PS50043"/>
    </source>
</evidence>
<evidence type="ECO:0000256" key="2">
    <source>
        <dbReference type="ARBA" id="ARBA00023015"/>
    </source>
</evidence>
<dbReference type="InterPro" id="IPR000792">
    <property type="entry name" value="Tscrpt_reg_LuxR_C"/>
</dbReference>
<evidence type="ECO:0000313" key="9">
    <source>
        <dbReference type="Proteomes" id="UP000315349"/>
    </source>
</evidence>
<dbReference type="GO" id="GO:0006355">
    <property type="term" value="P:regulation of DNA-templated transcription"/>
    <property type="evidence" value="ECO:0007669"/>
    <property type="project" value="InterPro"/>
</dbReference>
<evidence type="ECO:0000256" key="5">
    <source>
        <dbReference type="PROSITE-ProRule" id="PRU00169"/>
    </source>
</evidence>
<evidence type="ECO:0000259" key="7">
    <source>
        <dbReference type="PROSITE" id="PS50110"/>
    </source>
</evidence>
<dbReference type="GO" id="GO:0003677">
    <property type="term" value="F:DNA binding"/>
    <property type="evidence" value="ECO:0007669"/>
    <property type="project" value="UniProtKB-KW"/>
</dbReference>
<keyword evidence="3" id="KW-0238">DNA-binding</keyword>
<evidence type="ECO:0000256" key="3">
    <source>
        <dbReference type="ARBA" id="ARBA00023125"/>
    </source>
</evidence>
<dbReference type="PROSITE" id="PS50110">
    <property type="entry name" value="RESPONSE_REGULATORY"/>
    <property type="match status" value="1"/>
</dbReference>
<dbReference type="Pfam" id="PF00196">
    <property type="entry name" value="GerE"/>
    <property type="match status" value="1"/>
</dbReference>
<dbReference type="SMART" id="SM00421">
    <property type="entry name" value="HTH_LUXR"/>
    <property type="match status" value="1"/>
</dbReference>
<dbReference type="InterPro" id="IPR001789">
    <property type="entry name" value="Sig_transdc_resp-reg_receiver"/>
</dbReference>
<keyword evidence="4" id="KW-0804">Transcription</keyword>
<evidence type="ECO:0000256" key="4">
    <source>
        <dbReference type="ARBA" id="ARBA00023163"/>
    </source>
</evidence>
<protein>
    <submittedName>
        <fullName evidence="8">Transcriptional regulatory protein LiaR</fullName>
    </submittedName>
</protein>
<dbReference type="EMBL" id="CP036299">
    <property type="protein sequence ID" value="QDV28536.1"/>
    <property type="molecule type" value="Genomic_DNA"/>
</dbReference>
<gene>
    <name evidence="8" type="primary">liaR</name>
    <name evidence="8" type="ORF">Spb1_03990</name>
</gene>
<organism evidence="8 9">
    <name type="scientific">Planctopirus ephydatiae</name>
    <dbReference type="NCBI Taxonomy" id="2528019"/>
    <lineage>
        <taxon>Bacteria</taxon>
        <taxon>Pseudomonadati</taxon>
        <taxon>Planctomycetota</taxon>
        <taxon>Planctomycetia</taxon>
        <taxon>Planctomycetales</taxon>
        <taxon>Planctomycetaceae</taxon>
        <taxon>Planctopirus</taxon>
    </lineage>
</organism>
<evidence type="ECO:0000256" key="1">
    <source>
        <dbReference type="ARBA" id="ARBA00022553"/>
    </source>
</evidence>
<dbReference type="KEGG" id="peh:Spb1_03990"/>
<keyword evidence="2" id="KW-0805">Transcription regulation</keyword>
<keyword evidence="1 5" id="KW-0597">Phosphoprotein</keyword>
<dbReference type="SUPFAM" id="SSF52172">
    <property type="entry name" value="CheY-like"/>
    <property type="match status" value="1"/>
</dbReference>
<dbReference type="RefSeq" id="WP_145294956.1">
    <property type="nucleotide sequence ID" value="NZ_CP036299.1"/>
</dbReference>
<dbReference type="OrthoDB" id="9796655at2"/>
<dbReference type="Proteomes" id="UP000315349">
    <property type="component" value="Chromosome"/>
</dbReference>
<dbReference type="PRINTS" id="PR00038">
    <property type="entry name" value="HTHLUXR"/>
</dbReference>
<evidence type="ECO:0000313" key="8">
    <source>
        <dbReference type="EMBL" id="QDV28536.1"/>
    </source>
</evidence>
<sequence length="217" mass="23931">MTIQVALIEDHELVRTGLKLLIERQKDLQVVGEAADGAEGLKIIARTLPDVVVLDLSIPHLNGFELLEQLQHQKRPPKVLVVTANEDLDSLQRSWNLGASGHLPKRSAADELIVAIRKIAAGEKVFPLKEESKAVKTLGFNETSGRLTGAESLSERETEVLKLIAAGHMAKEIAAKLDISLKTVETYKSRGMQKLSLRGRTELVRFAMKMGWLNDTP</sequence>
<proteinExistence type="predicted"/>
<dbReference type="InterPro" id="IPR011006">
    <property type="entry name" value="CheY-like_superfamily"/>
</dbReference>
<dbReference type="SMART" id="SM00448">
    <property type="entry name" value="REC"/>
    <property type="match status" value="1"/>
</dbReference>
<accession>A0A518GIW6</accession>
<dbReference type="PROSITE" id="PS50043">
    <property type="entry name" value="HTH_LUXR_2"/>
    <property type="match status" value="1"/>
</dbReference>
<dbReference type="Gene3D" id="3.40.50.2300">
    <property type="match status" value="1"/>
</dbReference>
<dbReference type="GO" id="GO:0000160">
    <property type="term" value="P:phosphorelay signal transduction system"/>
    <property type="evidence" value="ECO:0007669"/>
    <property type="project" value="InterPro"/>
</dbReference>
<dbReference type="InterPro" id="IPR039420">
    <property type="entry name" value="WalR-like"/>
</dbReference>
<keyword evidence="9" id="KW-1185">Reference proteome</keyword>
<dbReference type="CDD" id="cd17535">
    <property type="entry name" value="REC_NarL-like"/>
    <property type="match status" value="1"/>
</dbReference>
<dbReference type="SUPFAM" id="SSF46894">
    <property type="entry name" value="C-terminal effector domain of the bipartite response regulators"/>
    <property type="match status" value="1"/>
</dbReference>
<feature type="domain" description="HTH luxR-type" evidence="6">
    <location>
        <begin position="146"/>
        <end position="211"/>
    </location>
</feature>
<reference evidence="8 9" key="1">
    <citation type="submission" date="2019-02" db="EMBL/GenBank/DDBJ databases">
        <title>Deep-cultivation of Planctomycetes and their phenomic and genomic characterization uncovers novel biology.</title>
        <authorList>
            <person name="Wiegand S."/>
            <person name="Jogler M."/>
            <person name="Boedeker C."/>
            <person name="Pinto D."/>
            <person name="Vollmers J."/>
            <person name="Rivas-Marin E."/>
            <person name="Kohn T."/>
            <person name="Peeters S.H."/>
            <person name="Heuer A."/>
            <person name="Rast P."/>
            <person name="Oberbeckmann S."/>
            <person name="Bunk B."/>
            <person name="Jeske O."/>
            <person name="Meyerdierks A."/>
            <person name="Storesund J.E."/>
            <person name="Kallscheuer N."/>
            <person name="Luecker S."/>
            <person name="Lage O.M."/>
            <person name="Pohl T."/>
            <person name="Merkel B.J."/>
            <person name="Hornburger P."/>
            <person name="Mueller R.-W."/>
            <person name="Bruemmer F."/>
            <person name="Labrenz M."/>
            <person name="Spormann A.M."/>
            <person name="Op den Camp H."/>
            <person name="Overmann J."/>
            <person name="Amann R."/>
            <person name="Jetten M.S.M."/>
            <person name="Mascher T."/>
            <person name="Medema M.H."/>
            <person name="Devos D.P."/>
            <person name="Kaster A.-K."/>
            <person name="Ovreas L."/>
            <person name="Rohde M."/>
            <person name="Galperin M.Y."/>
            <person name="Jogler C."/>
        </authorList>
    </citation>
    <scope>NUCLEOTIDE SEQUENCE [LARGE SCALE GENOMIC DNA]</scope>
    <source>
        <strain evidence="8 9">Spb1</strain>
    </source>
</reference>
<dbReference type="CDD" id="cd06170">
    <property type="entry name" value="LuxR_C_like"/>
    <property type="match status" value="1"/>
</dbReference>
<dbReference type="PANTHER" id="PTHR43214">
    <property type="entry name" value="TWO-COMPONENT RESPONSE REGULATOR"/>
    <property type="match status" value="1"/>
</dbReference>